<evidence type="ECO:0000313" key="3">
    <source>
        <dbReference type="EMBL" id="MDM1696269.1"/>
    </source>
</evidence>
<dbReference type="CDD" id="cd16328">
    <property type="entry name" value="RseA_N"/>
    <property type="match status" value="1"/>
</dbReference>
<dbReference type="GO" id="GO:0016989">
    <property type="term" value="F:sigma factor antagonist activity"/>
    <property type="evidence" value="ECO:0007669"/>
    <property type="project" value="InterPro"/>
</dbReference>
<sequence length="204" mass="21946">MSTKESLQQALSALMDNQADDLQLQRILQSIDDSEVRETWVRYNVARDASLAADAQGVFAGVDLSAGIRQAIQETEDSLKAQTAEQPAARSMPVFGRLSKVAIAASVTLAVLAGVRFLNQSELASTALTADAGEPMEMLEAVGMPGQTSELTSFNESKHSPVAEALEGEGSWHNDRLPEYLRRHAQQAPTHADSQVTPVNTAQE</sequence>
<dbReference type="InterPro" id="IPR036147">
    <property type="entry name" value="Anti-sigma_E_RseA_N_sf"/>
</dbReference>
<dbReference type="RefSeq" id="WP_286593639.1">
    <property type="nucleotide sequence ID" value="NZ_JACANB010000003.1"/>
</dbReference>
<organism evidence="3 4">
    <name type="scientific">Thiopseudomonas alkaliphila</name>
    <dbReference type="NCBI Taxonomy" id="1697053"/>
    <lineage>
        <taxon>Bacteria</taxon>
        <taxon>Pseudomonadati</taxon>
        <taxon>Pseudomonadota</taxon>
        <taxon>Gammaproteobacteria</taxon>
        <taxon>Pseudomonadales</taxon>
        <taxon>Pseudomonadaceae</taxon>
        <taxon>Thiopseudomonas</taxon>
    </lineage>
</organism>
<proteinExistence type="predicted"/>
<dbReference type="SUPFAM" id="SSF89069">
    <property type="entry name" value="N-terminal, cytoplasmic domain of anti-sigmaE factor RseA"/>
    <property type="match status" value="1"/>
</dbReference>
<dbReference type="EMBL" id="JACANB010000003">
    <property type="protein sequence ID" value="MDM1696269.1"/>
    <property type="molecule type" value="Genomic_DNA"/>
</dbReference>
<gene>
    <name evidence="3" type="ORF">HX099_06280</name>
</gene>
<dbReference type="Proteomes" id="UP001173465">
    <property type="component" value="Unassembled WGS sequence"/>
</dbReference>
<evidence type="ECO:0000256" key="1">
    <source>
        <dbReference type="SAM" id="MobiDB-lite"/>
    </source>
</evidence>
<dbReference type="Gene3D" id="1.10.10.880">
    <property type="entry name" value="Anti sigma-E protein RseA, N-terminal domain"/>
    <property type="match status" value="1"/>
</dbReference>
<feature type="region of interest" description="Disordered" evidence="1">
    <location>
        <begin position="185"/>
        <end position="204"/>
    </location>
</feature>
<evidence type="ECO:0000313" key="4">
    <source>
        <dbReference type="Proteomes" id="UP001173465"/>
    </source>
</evidence>
<name>A0AAW7DR01_9GAMM</name>
<evidence type="ECO:0000259" key="2">
    <source>
        <dbReference type="Pfam" id="PF03872"/>
    </source>
</evidence>
<reference evidence="3" key="1">
    <citation type="submission" date="2020-06" db="EMBL/GenBank/DDBJ databases">
        <authorList>
            <person name="Dong N."/>
        </authorList>
    </citation>
    <scope>NUCLEOTIDE SEQUENCE</scope>
    <source>
        <strain evidence="3">DF46-2-2</strain>
    </source>
</reference>
<feature type="domain" description="Anti sigma-E protein RseA N-terminal" evidence="2">
    <location>
        <begin position="9"/>
        <end position="90"/>
    </location>
</feature>
<feature type="compositionally biased region" description="Polar residues" evidence="1">
    <location>
        <begin position="187"/>
        <end position="204"/>
    </location>
</feature>
<dbReference type="InterPro" id="IPR052383">
    <property type="entry name" value="Anti-sigma-E_RseA-like"/>
</dbReference>
<comment type="caution">
    <text evidence="3">The sequence shown here is derived from an EMBL/GenBank/DDBJ whole genome shotgun (WGS) entry which is preliminary data.</text>
</comment>
<dbReference type="Pfam" id="PF03872">
    <property type="entry name" value="RseA_N"/>
    <property type="match status" value="1"/>
</dbReference>
<dbReference type="InterPro" id="IPR005572">
    <property type="entry name" value="Anti-sigma_E_RseA_N"/>
</dbReference>
<dbReference type="PANTHER" id="PTHR38104:SF1">
    <property type="entry name" value="ANTI-SIGMA-E FACTOR RSEA"/>
    <property type="match status" value="1"/>
</dbReference>
<protein>
    <recommendedName>
        <fullName evidence="2">Anti sigma-E protein RseA N-terminal domain-containing protein</fullName>
    </recommendedName>
</protein>
<dbReference type="AlphaFoldDB" id="A0AAW7DR01"/>
<dbReference type="PANTHER" id="PTHR38104">
    <property type="match status" value="1"/>
</dbReference>
<accession>A0AAW7DR01</accession>
<reference evidence="3" key="2">
    <citation type="journal article" date="2022" name="Sci. Total Environ.">
        <title>Prevalence, transmission, and molecular epidemiology of tet(X)-positive bacteria among humans, animals, and environmental niches in China: An epidemiological, and genomic-based study.</title>
        <authorList>
            <person name="Dong N."/>
            <person name="Zeng Y."/>
            <person name="Cai C."/>
            <person name="Sun C."/>
            <person name="Lu J."/>
            <person name="Liu C."/>
            <person name="Zhou H."/>
            <person name="Sun Q."/>
            <person name="Shu L."/>
            <person name="Wang H."/>
            <person name="Wang Y."/>
            <person name="Wang S."/>
            <person name="Wu C."/>
            <person name="Chan E.W."/>
            <person name="Chen G."/>
            <person name="Shen Z."/>
            <person name="Chen S."/>
            <person name="Zhang R."/>
        </authorList>
    </citation>
    <scope>NUCLEOTIDE SEQUENCE</scope>
    <source>
        <strain evidence="3">DF46-2-2</strain>
    </source>
</reference>